<dbReference type="AlphaFoldDB" id="A0A8H7A5I9"/>
<accession>A0A8H7A5I9</accession>
<evidence type="ECO:0000313" key="2">
    <source>
        <dbReference type="Proteomes" id="UP000606974"/>
    </source>
</evidence>
<gene>
    <name evidence="1" type="ORF">GJ744_004782</name>
</gene>
<dbReference type="EMBL" id="JAACFV010000206">
    <property type="protein sequence ID" value="KAF7502968.1"/>
    <property type="molecule type" value="Genomic_DNA"/>
</dbReference>
<organism evidence="1 2">
    <name type="scientific">Endocarpon pusillum</name>
    <dbReference type="NCBI Taxonomy" id="364733"/>
    <lineage>
        <taxon>Eukaryota</taxon>
        <taxon>Fungi</taxon>
        <taxon>Dikarya</taxon>
        <taxon>Ascomycota</taxon>
        <taxon>Pezizomycotina</taxon>
        <taxon>Eurotiomycetes</taxon>
        <taxon>Chaetothyriomycetidae</taxon>
        <taxon>Verrucariales</taxon>
        <taxon>Verrucariaceae</taxon>
        <taxon>Endocarpon</taxon>
    </lineage>
</organism>
<dbReference type="Proteomes" id="UP000606974">
    <property type="component" value="Unassembled WGS sequence"/>
</dbReference>
<comment type="caution">
    <text evidence="1">The sequence shown here is derived from an EMBL/GenBank/DDBJ whole genome shotgun (WGS) entry which is preliminary data.</text>
</comment>
<reference evidence="1" key="1">
    <citation type="submission" date="2020-02" db="EMBL/GenBank/DDBJ databases">
        <authorList>
            <person name="Palmer J.M."/>
        </authorList>
    </citation>
    <scope>NUCLEOTIDE SEQUENCE</scope>
    <source>
        <strain evidence="1">EPUS1.4</strain>
        <tissue evidence="1">Thallus</tissue>
    </source>
</reference>
<proteinExistence type="predicted"/>
<name>A0A8H7A5I9_9EURO</name>
<keyword evidence="2" id="KW-1185">Reference proteome</keyword>
<protein>
    <submittedName>
        <fullName evidence="1">Uncharacterized protein</fullName>
    </submittedName>
</protein>
<evidence type="ECO:0000313" key="1">
    <source>
        <dbReference type="EMBL" id="KAF7502968.1"/>
    </source>
</evidence>
<sequence length="185" mass="20063">MLGYSVDTVDLKQRTKKQNRTGLNDLTLPLTITLRRPSSPQSLSETLVPLFGGACRATLSLPQSGPSNVSWLFQPAIAEGVSGLYYVAQHSTTRVITTPYLLTGPPKDKIVDANDTMLPILSKHTAACCAIDYHLRRSEILQTEFVFIVCCGSSCGDKSIKCGSKSCQRCPSAITRLLEGLISTK</sequence>